<evidence type="ECO:0000313" key="2">
    <source>
        <dbReference type="EMBL" id="VVN78610.1"/>
    </source>
</evidence>
<dbReference type="EMBL" id="CABVHP010000002">
    <property type="protein sequence ID" value="VVN78610.1"/>
    <property type="molecule type" value="Genomic_DNA"/>
</dbReference>
<dbReference type="Proteomes" id="UP000326557">
    <property type="component" value="Unassembled WGS sequence"/>
</dbReference>
<dbReference type="RefSeq" id="WP_150636659.1">
    <property type="nucleotide sequence ID" value="NZ_CABVHP010000002.1"/>
</dbReference>
<sequence>MSDLPPDSTSETPINFESLMQANLTRVFNERDSQRRIGAIRELYTEDAVLYEPHAAISGQVAISDAVTKLLSSLPPHFRFSSVSPAAGHHNVGCLKWRSGPSHGPAAVTGMDIAHFEQGRIQSLYVFLDPNES</sequence>
<protein>
    <recommendedName>
        <fullName evidence="1">SnoaL-like domain-containing protein</fullName>
    </recommendedName>
</protein>
<accession>A0A5E7ALB7</accession>
<dbReference type="Pfam" id="PF12680">
    <property type="entry name" value="SnoaL_2"/>
    <property type="match status" value="1"/>
</dbReference>
<dbReference type="InterPro" id="IPR037401">
    <property type="entry name" value="SnoaL-like"/>
</dbReference>
<organism evidence="2 3">
    <name type="scientific">Pseudomonas fluorescens</name>
    <dbReference type="NCBI Taxonomy" id="294"/>
    <lineage>
        <taxon>Bacteria</taxon>
        <taxon>Pseudomonadati</taxon>
        <taxon>Pseudomonadota</taxon>
        <taxon>Gammaproteobacteria</taxon>
        <taxon>Pseudomonadales</taxon>
        <taxon>Pseudomonadaceae</taxon>
        <taxon>Pseudomonas</taxon>
    </lineage>
</organism>
<dbReference type="Gene3D" id="3.10.450.50">
    <property type="match status" value="1"/>
</dbReference>
<name>A0A5E7ALB7_PSEFL</name>
<proteinExistence type="predicted"/>
<reference evidence="2 3" key="1">
    <citation type="submission" date="2019-09" db="EMBL/GenBank/DDBJ databases">
        <authorList>
            <person name="Chandra G."/>
            <person name="Truman W A."/>
        </authorList>
    </citation>
    <scope>NUCLEOTIDE SEQUENCE [LARGE SCALE GENOMIC DNA]</scope>
    <source>
        <strain evidence="2">PS704</strain>
    </source>
</reference>
<evidence type="ECO:0000259" key="1">
    <source>
        <dbReference type="Pfam" id="PF12680"/>
    </source>
</evidence>
<dbReference type="SUPFAM" id="SSF54427">
    <property type="entry name" value="NTF2-like"/>
    <property type="match status" value="1"/>
</dbReference>
<dbReference type="InterPro" id="IPR032710">
    <property type="entry name" value="NTF2-like_dom_sf"/>
</dbReference>
<evidence type="ECO:0000313" key="3">
    <source>
        <dbReference type="Proteomes" id="UP000326557"/>
    </source>
</evidence>
<feature type="domain" description="SnoaL-like" evidence="1">
    <location>
        <begin position="34"/>
        <end position="122"/>
    </location>
</feature>
<gene>
    <name evidence="2" type="ORF">PS704_00912</name>
</gene>
<dbReference type="OrthoDB" id="7064268at2"/>
<dbReference type="AlphaFoldDB" id="A0A5E7ALB7"/>